<keyword evidence="3" id="KW-1185">Reference proteome</keyword>
<dbReference type="CDD" id="cd00882">
    <property type="entry name" value="Ras_like_GTPase"/>
    <property type="match status" value="1"/>
</dbReference>
<evidence type="ECO:0008006" key="4">
    <source>
        <dbReference type="Google" id="ProtNLM"/>
    </source>
</evidence>
<comment type="caution">
    <text evidence="2">The sequence shown here is derived from an EMBL/GenBank/DDBJ whole genome shotgun (WGS) entry which is preliminary data.</text>
</comment>
<evidence type="ECO:0000313" key="1">
    <source>
        <dbReference type="EMBL" id="KAJ7015943.1"/>
    </source>
</evidence>
<dbReference type="EMBL" id="JARJCM010000698">
    <property type="protein sequence ID" value="KAJ7015943.1"/>
    <property type="molecule type" value="Genomic_DNA"/>
</dbReference>
<dbReference type="InterPro" id="IPR027417">
    <property type="entry name" value="P-loop_NTPase"/>
</dbReference>
<evidence type="ECO:0000313" key="2">
    <source>
        <dbReference type="EMBL" id="KAJ7015956.1"/>
    </source>
</evidence>
<accession>A0AAD6RWU2</accession>
<name>A0AAD6RWU2_9AGAR</name>
<proteinExistence type="predicted"/>
<sequence length="295" mass="33069">MDENNAINLREKCGHFRILVIGRANAGKTTILKKVCNSAKDPKIFSPSGKKLRLATVKGSAERGEHNIDNELIFKSNPKFIFHDSRGFESGSVNETETVKAFIERRAASETLSEQIHVIWYCLPTDTPRPLLEADEQFFNYSGSGKVPVIAIFTKFDGLVTTALQKLRNEGKTRREAMADATEVAQGMLTADFVDQLNKMSFPPSDYVQVDDLRNEASTCIELINKTANSLNDDTLRLLFVSVQQNNIDLCILYAMKQMLESNSSSVRASLNYTLMYFPHVWSVSLVTQISFVPL</sequence>
<dbReference type="SUPFAM" id="SSF52540">
    <property type="entry name" value="P-loop containing nucleoside triphosphate hydrolases"/>
    <property type="match status" value="1"/>
</dbReference>
<dbReference type="EMBL" id="JARJCM010000690">
    <property type="protein sequence ID" value="KAJ7015956.1"/>
    <property type="molecule type" value="Genomic_DNA"/>
</dbReference>
<organism evidence="2 3">
    <name type="scientific">Mycena alexandri</name>
    <dbReference type="NCBI Taxonomy" id="1745969"/>
    <lineage>
        <taxon>Eukaryota</taxon>
        <taxon>Fungi</taxon>
        <taxon>Dikarya</taxon>
        <taxon>Basidiomycota</taxon>
        <taxon>Agaricomycotina</taxon>
        <taxon>Agaricomycetes</taxon>
        <taxon>Agaricomycetidae</taxon>
        <taxon>Agaricales</taxon>
        <taxon>Marasmiineae</taxon>
        <taxon>Mycenaceae</taxon>
        <taxon>Mycena</taxon>
    </lineage>
</organism>
<evidence type="ECO:0000313" key="3">
    <source>
        <dbReference type="Proteomes" id="UP001218188"/>
    </source>
</evidence>
<protein>
    <recommendedName>
        <fullName evidence="4">G domain-containing protein</fullName>
    </recommendedName>
</protein>
<dbReference type="Gene3D" id="3.40.50.300">
    <property type="entry name" value="P-loop containing nucleotide triphosphate hydrolases"/>
    <property type="match status" value="1"/>
</dbReference>
<gene>
    <name evidence="2" type="ORF">C8F04DRAFT_1168287</name>
    <name evidence="1" type="ORF">C8F04DRAFT_1168462</name>
</gene>
<reference evidence="2" key="1">
    <citation type="submission" date="2023-03" db="EMBL/GenBank/DDBJ databases">
        <title>Massive genome expansion in bonnet fungi (Mycena s.s.) driven by repeated elements and novel gene families across ecological guilds.</title>
        <authorList>
            <consortium name="Lawrence Berkeley National Laboratory"/>
            <person name="Harder C.B."/>
            <person name="Miyauchi S."/>
            <person name="Viragh M."/>
            <person name="Kuo A."/>
            <person name="Thoen E."/>
            <person name="Andreopoulos B."/>
            <person name="Lu D."/>
            <person name="Skrede I."/>
            <person name="Drula E."/>
            <person name="Henrissat B."/>
            <person name="Morin E."/>
            <person name="Kohler A."/>
            <person name="Barry K."/>
            <person name="LaButti K."/>
            <person name="Morin E."/>
            <person name="Salamov A."/>
            <person name="Lipzen A."/>
            <person name="Mereny Z."/>
            <person name="Hegedus B."/>
            <person name="Baldrian P."/>
            <person name="Stursova M."/>
            <person name="Weitz H."/>
            <person name="Taylor A."/>
            <person name="Grigoriev I.V."/>
            <person name="Nagy L.G."/>
            <person name="Martin F."/>
            <person name="Kauserud H."/>
        </authorList>
    </citation>
    <scope>NUCLEOTIDE SEQUENCE</scope>
    <source>
        <strain evidence="2">CBHHK200</strain>
    </source>
</reference>
<dbReference type="AlphaFoldDB" id="A0AAD6RWU2"/>
<dbReference type="Proteomes" id="UP001218188">
    <property type="component" value="Unassembled WGS sequence"/>
</dbReference>